<evidence type="ECO:0000313" key="2">
    <source>
        <dbReference type="Proteomes" id="UP000048926"/>
    </source>
</evidence>
<sequence length="42" mass="4478">MKTMLIAFAAIIVIAIGANQVLEHLQFSSADFTSSPSVRLGE</sequence>
<accession>A0A0M6Y2N0</accession>
<organism evidence="1 2">
    <name type="scientific">Roseibium aggregatum</name>
    <dbReference type="NCBI Taxonomy" id="187304"/>
    <lineage>
        <taxon>Bacteria</taxon>
        <taxon>Pseudomonadati</taxon>
        <taxon>Pseudomonadota</taxon>
        <taxon>Alphaproteobacteria</taxon>
        <taxon>Hyphomicrobiales</taxon>
        <taxon>Stappiaceae</taxon>
        <taxon>Roseibium</taxon>
    </lineage>
</organism>
<dbReference type="Proteomes" id="UP000048926">
    <property type="component" value="Unassembled WGS sequence"/>
</dbReference>
<gene>
    <name evidence="1" type="ORF">LAL4801_02390</name>
</gene>
<reference evidence="2" key="1">
    <citation type="submission" date="2015-07" db="EMBL/GenBank/DDBJ databases">
        <authorList>
            <person name="Rodrigo-Torres Lidia"/>
            <person name="Arahal R.David."/>
        </authorList>
    </citation>
    <scope>NUCLEOTIDE SEQUENCE [LARGE SCALE GENOMIC DNA]</scope>
    <source>
        <strain evidence="2">CECT 4801</strain>
    </source>
</reference>
<keyword evidence="2" id="KW-1185">Reference proteome</keyword>
<protein>
    <submittedName>
        <fullName evidence="1">Uncharacterized protein</fullName>
    </submittedName>
</protein>
<dbReference type="EMBL" id="CXST01000001">
    <property type="protein sequence ID" value="CTQ43948.1"/>
    <property type="molecule type" value="Genomic_DNA"/>
</dbReference>
<dbReference type="RefSeq" id="WP_268873330.1">
    <property type="nucleotide sequence ID" value="NZ_CXST01000001.1"/>
</dbReference>
<evidence type="ECO:0000313" key="1">
    <source>
        <dbReference type="EMBL" id="CTQ43948.1"/>
    </source>
</evidence>
<name>A0A0M6Y2N0_9HYPH</name>
<proteinExistence type="predicted"/>
<dbReference type="AlphaFoldDB" id="A0A0M6Y2N0"/>